<dbReference type="EMBL" id="VXOY01000005">
    <property type="protein sequence ID" value="MYE37950.1"/>
    <property type="molecule type" value="Genomic_DNA"/>
</dbReference>
<sequence length="365" mass="40361">MESHPNNNTPLKGLITATRMSTVRAITNTTNKHLIPLANKPIILYAVEKLLSLGIQEIGVVVSKGEKDIQRTLGNGSKWNVAFSYITQEEDNLGIAFAIHSARSFLGESPFVLHLGDTIILDDLTQARDYFLEHTVDCLLLLAKTKNAQQFGVPVFDKKGTIVKIEERPVNPASSFAVCGVYFYKPIVHTLFAELQPSQRGVYEISDMHTHLAQKKYSLQYQHIHRWWKDRGIYSDLLVGNQLLCSTLSQRASRSFEHTVQLEGVVSIDPSSKISGNTIIRGPAIIGSHCLIHNSYIGPYSSIGNDVELHNAKIENSIVFEGATITTPTPITNSIIGKKTSITNAPSPLTDSYQFIVGDNSTIYI</sequence>
<dbReference type="Gene3D" id="3.90.550.10">
    <property type="entry name" value="Spore Coat Polysaccharide Biosynthesis Protein SpsA, Chain A"/>
    <property type="match status" value="1"/>
</dbReference>
<gene>
    <name evidence="2" type="ORF">F4X82_00300</name>
</gene>
<dbReference type="InterPro" id="IPR005908">
    <property type="entry name" value="G1P_thy_trans_l"/>
</dbReference>
<dbReference type="Gene3D" id="2.160.10.10">
    <property type="entry name" value="Hexapeptide repeat proteins"/>
    <property type="match status" value="1"/>
</dbReference>
<dbReference type="SUPFAM" id="SSF53448">
    <property type="entry name" value="Nucleotide-diphospho-sugar transferases"/>
    <property type="match status" value="1"/>
</dbReference>
<keyword evidence="2" id="KW-0548">Nucleotidyltransferase</keyword>
<dbReference type="PANTHER" id="PTHR42883">
    <property type="entry name" value="GLUCOSE-1-PHOSPHATE THYMIDYLTRANSFERASE"/>
    <property type="match status" value="1"/>
</dbReference>
<dbReference type="Pfam" id="PF00483">
    <property type="entry name" value="NTP_transferase"/>
    <property type="match status" value="1"/>
</dbReference>
<evidence type="ECO:0000313" key="2">
    <source>
        <dbReference type="EMBL" id="MYE37950.1"/>
    </source>
</evidence>
<evidence type="ECO:0000259" key="1">
    <source>
        <dbReference type="Pfam" id="PF00483"/>
    </source>
</evidence>
<evidence type="ECO:0000313" key="3">
    <source>
        <dbReference type="Proteomes" id="UP000449092"/>
    </source>
</evidence>
<dbReference type="InterPro" id="IPR005835">
    <property type="entry name" value="NTP_transferase_dom"/>
</dbReference>
<dbReference type="InterPro" id="IPR029044">
    <property type="entry name" value="Nucleotide-diphossugar_trans"/>
</dbReference>
<dbReference type="NCBIfam" id="TIGR01208">
    <property type="entry name" value="rmlA_long"/>
    <property type="match status" value="1"/>
</dbReference>
<keyword evidence="2" id="KW-0808">Transferase</keyword>
<dbReference type="GO" id="GO:0008879">
    <property type="term" value="F:glucose-1-phosphate thymidylyltransferase activity"/>
    <property type="evidence" value="ECO:0007669"/>
    <property type="project" value="UniProtKB-EC"/>
</dbReference>
<proteinExistence type="predicted"/>
<dbReference type="PANTHER" id="PTHR42883:SF2">
    <property type="entry name" value="THYMIDYLYLTRANSFERASE"/>
    <property type="match status" value="1"/>
</dbReference>
<accession>A0A845D8A4</accession>
<dbReference type="EC" id="2.7.7.24" evidence="2"/>
<comment type="caution">
    <text evidence="2">The sequence shown here is derived from an EMBL/GenBank/DDBJ whole genome shotgun (WGS) entry which is preliminary data.</text>
</comment>
<dbReference type="AlphaFoldDB" id="A0A845D8A4"/>
<feature type="domain" description="Nucleotidyl transferase" evidence="1">
    <location>
        <begin position="24"/>
        <end position="243"/>
    </location>
</feature>
<protein>
    <submittedName>
        <fullName evidence="2">Glucose-1-phosphate thymidylyltransferase</fullName>
        <ecNumber evidence="2">2.7.7.24</ecNumber>
    </submittedName>
</protein>
<dbReference type="Proteomes" id="UP000449092">
    <property type="component" value="Unassembled WGS sequence"/>
</dbReference>
<name>A0A845D8A4_9BACT</name>
<reference evidence="2 3" key="1">
    <citation type="submission" date="2019-09" db="EMBL/GenBank/DDBJ databases">
        <title>Characterisation of the sponge microbiome using genome-centric metagenomics.</title>
        <authorList>
            <person name="Engelberts J.P."/>
            <person name="Robbins S.J."/>
            <person name="De Goeij J.M."/>
            <person name="Aranda M."/>
            <person name="Bell S.C."/>
            <person name="Webster N.S."/>
        </authorList>
    </citation>
    <scope>NUCLEOTIDE SEQUENCE [LARGE SCALE GENOMIC DNA]</scope>
    <source>
        <strain evidence="2">SB0662_bin_43</strain>
    </source>
</reference>
<organism evidence="2 3">
    <name type="scientific">Candidatus Spechtbacteria bacterium SB0662_bin_43</name>
    <dbReference type="NCBI Taxonomy" id="2604897"/>
    <lineage>
        <taxon>Bacteria</taxon>
        <taxon>Candidatus Spechtiibacteriota</taxon>
    </lineage>
</organism>